<accession>A0A7C5T0A5</accession>
<sequence>MRDFLKQPLNILEYQKGLKLEKIKPFNLIYSEEDYLLSVFVEKLSELAPVRILWGSELDLQSFLSLLGESGLFTKSQRELILVKEGEQLLKKLKDPKLIRSLANRMKTKAVFIVLKDKLDKSALQKEPYKTLLELGDFLEAKKLDKRKVREMVKNKVEKAGKKIEEKALDYLLEIAGDDLLFLRGEVEKLILYAEREITLEDVKKVCITQKESDLFEFLDAFFSKDLEKSLLSLSSLFRVGIHPLVILSTLVNYTLRLLTVKKSQGKTEDILSELGVKHPFAIHSHKRYLSNFTEQDLERLLERLYWLDISIKTFFNQPEKTITNMVIDYLAKVETEAPLEEVE</sequence>
<evidence type="ECO:0000256" key="6">
    <source>
        <dbReference type="ARBA" id="ARBA00034754"/>
    </source>
</evidence>
<dbReference type="InterPro" id="IPR005790">
    <property type="entry name" value="DNA_polIII_delta"/>
</dbReference>
<protein>
    <recommendedName>
        <fullName evidence="1">DNA-directed DNA polymerase</fullName>
        <ecNumber evidence="1">2.7.7.7</ecNumber>
    </recommendedName>
</protein>
<dbReference type="SUPFAM" id="SSF52540">
    <property type="entry name" value="P-loop containing nucleoside triphosphate hydrolases"/>
    <property type="match status" value="1"/>
</dbReference>
<comment type="catalytic activity">
    <reaction evidence="7">
        <text>DNA(n) + a 2'-deoxyribonucleoside 5'-triphosphate = DNA(n+1) + diphosphate</text>
        <dbReference type="Rhea" id="RHEA:22508"/>
        <dbReference type="Rhea" id="RHEA-COMP:17339"/>
        <dbReference type="Rhea" id="RHEA-COMP:17340"/>
        <dbReference type="ChEBI" id="CHEBI:33019"/>
        <dbReference type="ChEBI" id="CHEBI:61560"/>
        <dbReference type="ChEBI" id="CHEBI:173112"/>
        <dbReference type="EC" id="2.7.7.7"/>
    </reaction>
</comment>
<keyword evidence="2 9" id="KW-0808">Transferase</keyword>
<comment type="similarity">
    <text evidence="6">Belongs to the DNA polymerase HolA subunit family.</text>
</comment>
<reference evidence="9" key="1">
    <citation type="journal article" date="2020" name="mSystems">
        <title>Genome- and Community-Level Interaction Insights into Carbon Utilization and Element Cycling Functions of Hydrothermarchaeota in Hydrothermal Sediment.</title>
        <authorList>
            <person name="Zhou Z."/>
            <person name="Liu Y."/>
            <person name="Xu W."/>
            <person name="Pan J."/>
            <person name="Luo Z.H."/>
            <person name="Li M."/>
        </authorList>
    </citation>
    <scope>NUCLEOTIDE SEQUENCE [LARGE SCALE GENOMIC DNA]</scope>
    <source>
        <strain evidence="9">SpSt-114</strain>
    </source>
</reference>
<dbReference type="SUPFAM" id="SSF48019">
    <property type="entry name" value="post-AAA+ oligomerization domain-like"/>
    <property type="match status" value="1"/>
</dbReference>
<evidence type="ECO:0000256" key="2">
    <source>
        <dbReference type="ARBA" id="ARBA00022679"/>
    </source>
</evidence>
<dbReference type="EC" id="2.7.7.7" evidence="1"/>
<evidence type="ECO:0000256" key="7">
    <source>
        <dbReference type="ARBA" id="ARBA00049244"/>
    </source>
</evidence>
<dbReference type="InterPro" id="IPR008921">
    <property type="entry name" value="DNA_pol3_clamp-load_cplx_C"/>
</dbReference>
<dbReference type="InterPro" id="IPR027417">
    <property type="entry name" value="P-loop_NTPase"/>
</dbReference>
<proteinExistence type="inferred from homology"/>
<gene>
    <name evidence="9" type="primary">holA</name>
    <name evidence="9" type="ORF">ENN04_06705</name>
</gene>
<name>A0A7C5T0A5_9AQUI</name>
<dbReference type="GO" id="GO:0009360">
    <property type="term" value="C:DNA polymerase III complex"/>
    <property type="evidence" value="ECO:0007669"/>
    <property type="project" value="TreeGrafter"/>
</dbReference>
<dbReference type="PANTHER" id="PTHR34388:SF1">
    <property type="entry name" value="DNA POLYMERASE III SUBUNIT DELTA"/>
    <property type="match status" value="1"/>
</dbReference>
<dbReference type="GO" id="GO:0006261">
    <property type="term" value="P:DNA-templated DNA replication"/>
    <property type="evidence" value="ECO:0007669"/>
    <property type="project" value="TreeGrafter"/>
</dbReference>
<keyword evidence="5" id="KW-0239">DNA-directed DNA polymerase</keyword>
<evidence type="ECO:0000256" key="4">
    <source>
        <dbReference type="ARBA" id="ARBA00022705"/>
    </source>
</evidence>
<dbReference type="EMBL" id="DSAC01000083">
    <property type="protein sequence ID" value="HHO74306.1"/>
    <property type="molecule type" value="Genomic_DNA"/>
</dbReference>
<keyword evidence="3 9" id="KW-0548">Nucleotidyltransferase</keyword>
<evidence type="ECO:0000256" key="3">
    <source>
        <dbReference type="ARBA" id="ARBA00022695"/>
    </source>
</evidence>
<organism evidence="9">
    <name type="scientific">Thermocrinis ruber</name>
    <dbReference type="NCBI Taxonomy" id="75906"/>
    <lineage>
        <taxon>Bacteria</taxon>
        <taxon>Pseudomonadati</taxon>
        <taxon>Aquificota</taxon>
        <taxon>Aquificia</taxon>
        <taxon>Aquificales</taxon>
        <taxon>Aquificaceae</taxon>
        <taxon>Thermocrinis</taxon>
    </lineage>
</organism>
<dbReference type="Gene3D" id="1.10.8.60">
    <property type="match status" value="1"/>
</dbReference>
<evidence type="ECO:0000259" key="8">
    <source>
        <dbReference type="Pfam" id="PF21694"/>
    </source>
</evidence>
<feature type="domain" description="DNA polymerase III delta subunit-like C-terminal" evidence="8">
    <location>
        <begin position="212"/>
        <end position="328"/>
    </location>
</feature>
<dbReference type="GO" id="GO:0003677">
    <property type="term" value="F:DNA binding"/>
    <property type="evidence" value="ECO:0007669"/>
    <property type="project" value="InterPro"/>
</dbReference>
<dbReference type="Pfam" id="PF21694">
    <property type="entry name" value="DNA_pol3_delta_C"/>
    <property type="match status" value="1"/>
</dbReference>
<evidence type="ECO:0000256" key="1">
    <source>
        <dbReference type="ARBA" id="ARBA00012417"/>
    </source>
</evidence>
<dbReference type="InterPro" id="IPR048466">
    <property type="entry name" value="DNA_pol3_delta-like_C"/>
</dbReference>
<keyword evidence="4" id="KW-0235">DNA replication</keyword>
<dbReference type="GO" id="GO:0003887">
    <property type="term" value="F:DNA-directed DNA polymerase activity"/>
    <property type="evidence" value="ECO:0007669"/>
    <property type="project" value="UniProtKB-KW"/>
</dbReference>
<comment type="caution">
    <text evidence="9">The sequence shown here is derived from an EMBL/GenBank/DDBJ whole genome shotgun (WGS) entry which is preliminary data.</text>
</comment>
<dbReference type="PANTHER" id="PTHR34388">
    <property type="entry name" value="DNA POLYMERASE III SUBUNIT DELTA"/>
    <property type="match status" value="1"/>
</dbReference>
<evidence type="ECO:0000313" key="9">
    <source>
        <dbReference type="EMBL" id="HHO74306.1"/>
    </source>
</evidence>
<dbReference type="Gene3D" id="1.20.272.10">
    <property type="match status" value="1"/>
</dbReference>
<evidence type="ECO:0000256" key="5">
    <source>
        <dbReference type="ARBA" id="ARBA00022932"/>
    </source>
</evidence>
<dbReference type="AlphaFoldDB" id="A0A7C5T0A5"/>
<dbReference type="NCBIfam" id="TIGR01128">
    <property type="entry name" value="holA"/>
    <property type="match status" value="1"/>
</dbReference>
<dbReference type="Gene3D" id="3.40.50.300">
    <property type="entry name" value="P-loop containing nucleotide triphosphate hydrolases"/>
    <property type="match status" value="1"/>
</dbReference>